<dbReference type="InterPro" id="IPR007644">
    <property type="entry name" value="RNA_pol_bsu_protrusion"/>
</dbReference>
<dbReference type="SUPFAM" id="SSF64484">
    <property type="entry name" value="beta and beta-prime subunits of DNA dependent RNA-polymerase"/>
    <property type="match status" value="1"/>
</dbReference>
<feature type="domain" description="DNA-directed RNA polymerase subunit 2 hybrid-binding" evidence="15">
    <location>
        <begin position="696"/>
        <end position="1067"/>
    </location>
</feature>
<keyword evidence="9 13" id="KW-0804">Transcription</keyword>
<dbReference type="InterPro" id="IPR037034">
    <property type="entry name" value="RNA_pol_Rpb2_2_sf"/>
</dbReference>
<keyword evidence="10" id="KW-0539">Nucleus</keyword>
<proteinExistence type="inferred from homology"/>
<dbReference type="InterPro" id="IPR015712">
    <property type="entry name" value="DNA-dir_RNA_pol_su2"/>
</dbReference>
<dbReference type="CDD" id="cd00653">
    <property type="entry name" value="RNA_pol_B_RPB2"/>
    <property type="match status" value="1"/>
</dbReference>
<dbReference type="Proteomes" id="UP000217199">
    <property type="component" value="Unassembled WGS sequence"/>
</dbReference>
<dbReference type="GO" id="GO:0003677">
    <property type="term" value="F:DNA binding"/>
    <property type="evidence" value="ECO:0007669"/>
    <property type="project" value="InterPro"/>
</dbReference>
<dbReference type="InterPro" id="IPR007645">
    <property type="entry name" value="RNA_pol_Rpb2_3"/>
</dbReference>
<organism evidence="21 22">
    <name type="scientific">Pyrrhoderma noxium</name>
    <dbReference type="NCBI Taxonomy" id="2282107"/>
    <lineage>
        <taxon>Eukaryota</taxon>
        <taxon>Fungi</taxon>
        <taxon>Dikarya</taxon>
        <taxon>Basidiomycota</taxon>
        <taxon>Agaricomycotina</taxon>
        <taxon>Agaricomycetes</taxon>
        <taxon>Hymenochaetales</taxon>
        <taxon>Hymenochaetaceae</taxon>
        <taxon>Pyrrhoderma</taxon>
    </lineage>
</organism>
<feature type="domain" description="RNA polymerase Rpb2" evidence="19">
    <location>
        <begin position="481"/>
        <end position="545"/>
    </location>
</feature>
<protein>
    <recommendedName>
        <fullName evidence="13">DNA-directed RNA polymerase subunit beta</fullName>
        <ecNumber evidence="13">2.7.7.6</ecNumber>
    </recommendedName>
</protein>
<dbReference type="Pfam" id="PF06883">
    <property type="entry name" value="RNA_pol_Rpa2_4"/>
    <property type="match status" value="1"/>
</dbReference>
<dbReference type="EMBL" id="NBII01000003">
    <property type="protein sequence ID" value="PAV21234.1"/>
    <property type="molecule type" value="Genomic_DNA"/>
</dbReference>
<evidence type="ECO:0000256" key="4">
    <source>
        <dbReference type="ARBA" id="ARBA00022679"/>
    </source>
</evidence>
<evidence type="ECO:0000256" key="12">
    <source>
        <dbReference type="RuleBase" id="RU000434"/>
    </source>
</evidence>
<dbReference type="FunFam" id="3.90.1100.10:FF:000008">
    <property type="entry name" value="DNA-directed RNA polymerase subunit beta"/>
    <property type="match status" value="1"/>
</dbReference>
<evidence type="ECO:0000256" key="14">
    <source>
        <dbReference type="SAM" id="MobiDB-lite"/>
    </source>
</evidence>
<comment type="subcellular location">
    <subcellularLocation>
        <location evidence="1">Nucleus</location>
        <location evidence="1">Nucleolus</location>
    </subcellularLocation>
</comment>
<comment type="function">
    <text evidence="13">DNA-dependent RNA polymerase catalyzes the transcription of DNA into RNA using the four ribonucleoside triphosphates as substrates.</text>
</comment>
<evidence type="ECO:0000259" key="18">
    <source>
        <dbReference type="Pfam" id="PF04563"/>
    </source>
</evidence>
<evidence type="ECO:0000256" key="2">
    <source>
        <dbReference type="ARBA" id="ARBA00006835"/>
    </source>
</evidence>
<evidence type="ECO:0000259" key="20">
    <source>
        <dbReference type="Pfam" id="PF06883"/>
    </source>
</evidence>
<name>A0A286UNZ4_9AGAM</name>
<dbReference type="GO" id="GO:0000428">
    <property type="term" value="C:DNA-directed RNA polymerase complex"/>
    <property type="evidence" value="ECO:0007669"/>
    <property type="project" value="UniProtKB-KW"/>
</dbReference>
<evidence type="ECO:0000313" key="22">
    <source>
        <dbReference type="Proteomes" id="UP000217199"/>
    </source>
</evidence>
<dbReference type="InterPro" id="IPR007642">
    <property type="entry name" value="RNA_pol_Rpb2_2"/>
</dbReference>
<dbReference type="InterPro" id="IPR009674">
    <property type="entry name" value="Rpa2_dom_4"/>
</dbReference>
<dbReference type="Gene3D" id="3.90.1110.10">
    <property type="entry name" value="RNA polymerase Rpb2, domain 2"/>
    <property type="match status" value="1"/>
</dbReference>
<feature type="domain" description="RNA polymerase beta subunit protrusion" evidence="18">
    <location>
        <begin position="34"/>
        <end position="429"/>
    </location>
</feature>
<dbReference type="Pfam" id="PF04565">
    <property type="entry name" value="RNA_pol_Rpb2_3"/>
    <property type="match status" value="1"/>
</dbReference>
<dbReference type="Pfam" id="PF04563">
    <property type="entry name" value="RNA_pol_Rpb2_1"/>
    <property type="match status" value="1"/>
</dbReference>
<evidence type="ECO:0000256" key="3">
    <source>
        <dbReference type="ARBA" id="ARBA00022478"/>
    </source>
</evidence>
<comment type="similarity">
    <text evidence="2 12">Belongs to the RNA polymerase beta chain family.</text>
</comment>
<evidence type="ECO:0000256" key="8">
    <source>
        <dbReference type="ARBA" id="ARBA00022833"/>
    </source>
</evidence>
<keyword evidence="22" id="KW-1185">Reference proteome</keyword>
<dbReference type="FunFam" id="3.90.1100.10:FF:000016">
    <property type="entry name" value="DNA-directed RNA polymerase subunit beta"/>
    <property type="match status" value="1"/>
</dbReference>
<dbReference type="InterPro" id="IPR037033">
    <property type="entry name" value="DNA-dir_RNAP_su2_hyb_sf"/>
</dbReference>
<evidence type="ECO:0000256" key="10">
    <source>
        <dbReference type="ARBA" id="ARBA00023242"/>
    </source>
</evidence>
<dbReference type="FunFam" id="2.40.50.150:FF:000004">
    <property type="entry name" value="DNA-directed RNA polymerase subunit beta"/>
    <property type="match status" value="1"/>
</dbReference>
<dbReference type="FunFam" id="2.40.270.10:FF:000011">
    <property type="entry name" value="DNA-directed RNA polymerase subunit beta"/>
    <property type="match status" value="1"/>
</dbReference>
<keyword evidence="8" id="KW-0862">Zinc</keyword>
<evidence type="ECO:0000256" key="1">
    <source>
        <dbReference type="ARBA" id="ARBA00004604"/>
    </source>
</evidence>
<evidence type="ECO:0000256" key="6">
    <source>
        <dbReference type="ARBA" id="ARBA00022723"/>
    </source>
</evidence>
<keyword evidence="6" id="KW-0479">Metal-binding</keyword>
<dbReference type="FunCoup" id="A0A286UNZ4">
    <property type="interactions" value="341"/>
</dbReference>
<dbReference type="InterPro" id="IPR014724">
    <property type="entry name" value="RNA_pol_RPB2_OB-fold"/>
</dbReference>
<dbReference type="InterPro" id="IPR007641">
    <property type="entry name" value="RNA_pol_Rpb2_7"/>
</dbReference>
<evidence type="ECO:0000259" key="17">
    <source>
        <dbReference type="Pfam" id="PF04561"/>
    </source>
</evidence>
<evidence type="ECO:0000259" key="15">
    <source>
        <dbReference type="Pfam" id="PF00562"/>
    </source>
</evidence>
<dbReference type="Pfam" id="PF00562">
    <property type="entry name" value="RNA_pol_Rpb2_6"/>
    <property type="match status" value="1"/>
</dbReference>
<evidence type="ECO:0000256" key="7">
    <source>
        <dbReference type="ARBA" id="ARBA00022771"/>
    </source>
</evidence>
<dbReference type="EC" id="2.7.7.6" evidence="13"/>
<dbReference type="InterPro" id="IPR007120">
    <property type="entry name" value="DNA-dir_RNAP_su2_dom"/>
</dbReference>
<dbReference type="InterPro" id="IPR007121">
    <property type="entry name" value="RNA_pol_bsu_CS"/>
</dbReference>
<dbReference type="GO" id="GO:0003899">
    <property type="term" value="F:DNA-directed RNA polymerase activity"/>
    <property type="evidence" value="ECO:0007669"/>
    <property type="project" value="UniProtKB-EC"/>
</dbReference>
<dbReference type="Pfam" id="PF04561">
    <property type="entry name" value="RNA_pol_Rpb2_2"/>
    <property type="match status" value="1"/>
</dbReference>
<dbReference type="Pfam" id="PF04560">
    <property type="entry name" value="RNA_pol_Rpb2_7"/>
    <property type="match status" value="1"/>
</dbReference>
<sequence length="1269" mass="141830">MPDGSYSGFSTLEREKRFRNPPKDGASIPILNEFVAPHIESFNALFDDSGLPAGDGDGKGLLSLALKDIGERVVFDYSGPSDEHGNPGLGNRLSIWVEQVSLSRPMVPDRDKLAVERKIFPSEARERVTSYRGRMTMKLCWKVNGKETKSMIRDCGLVPIMIRSVRCNLRNLSSSELVSKHEEPEEFGGYFIINGNERLIRYLILPRRNHVITLYRPSFQNRGPSYTPYAVQIRCVRPDQTAATNTLHYLSNGSAMLRFSWRKQEYVIPIMLILKALIGASDREIFEGVMMQEYENTFLADRVELLLRSFKSYKLYTGEQCLEFLGDKFRVVLGQAEDWNNTALGVWLIRKMVLVHLHDPKDKFRMLLFMLRKLYASVNSSCCADNPDSPQHQEVLLPGFLYGMIIKERIEESLNGIRAQIMQDVRRKDPSVDFFEDKYFNKAVSRVNFDIGARLASFLATGNLVSPTGLDLQQASGFTIVAEKLNWYRYISHFRCIHRGAFFAELKTTTVRKLLPEAWGFLCPVHTPDGSPCGLLNHLSRTCRIVTAPLAVAHITNLLISHGMTSVHSPSINGKQHRNIAIQLDGRMIGWASPALAKQLATNLRIWKTEGKYNVPLDLEIGYVPVSEGGQYPGLYLFASRARMMRPVKFVPNGRDDQIGSFEQVYMDIAIKPEEIESGVTTHVEHSPTNFLSILANLTPFSDFNQSPRNIYQCQMGKQTMGTPATAIRHRTDNKLYRLQTGQTPVVRPELHNTYGMDSFPNGTNAVVAVISYTGYDMEDAMILNKSGHERGFGYGTIYKSQTVDLKTMREASKSSTTPTLHFGFGRDVRISGDKAHPCLEYLDLDGLPYIGSQMKAGNYICAYVDDTTGRTKFVKYKNDEVGYVDSVRLIGSDAGDSELQKINITFRIPRSPVIGDKFSSRHGQKGVCSQKWPTIDMPFSESGMQPDVIINPHAFPSRMTIGMLVESMAGKAGAMHGLAQDATPFRFSEEDTAVNYFGEQLLAAGYNYYGNEPMYSGITGQEFAADIYLGVVYYQRLRHMVLDKYQVRTTGPVDRVTQQPVKGRKRAGGIRFGEMERDALIAHGTSYLLQDRLMNCSDYSTAWVCRTCGSLISLGYEDAALGSSVYLSSSSSSSSSTSYHPTKGGENALRSHGVSTQPNGEYCRVCKQASLTKDDRDRQRLALDHQHSSHPHSHSHSESDSELDSESERKVDYIQPGLKVSVPSSNVLSAPSPGTKGGNLDVIAVPFVFRYLCSELAAMGIAVSLEVQ</sequence>
<keyword evidence="7" id="KW-0863">Zinc-finger</keyword>
<dbReference type="GO" id="GO:0005730">
    <property type="term" value="C:nucleolus"/>
    <property type="evidence" value="ECO:0007669"/>
    <property type="project" value="UniProtKB-SubCell"/>
</dbReference>
<dbReference type="PANTHER" id="PTHR20856">
    <property type="entry name" value="DNA-DIRECTED RNA POLYMERASE I SUBUNIT 2"/>
    <property type="match status" value="1"/>
</dbReference>
<evidence type="ECO:0000259" key="19">
    <source>
        <dbReference type="Pfam" id="PF04565"/>
    </source>
</evidence>
<keyword evidence="3 13" id="KW-0240">DNA-directed RNA polymerase</keyword>
<dbReference type="PROSITE" id="PS01166">
    <property type="entry name" value="RNA_POL_BETA"/>
    <property type="match status" value="1"/>
</dbReference>
<dbReference type="Gene3D" id="2.40.50.150">
    <property type="match status" value="1"/>
</dbReference>
<dbReference type="InParanoid" id="A0A286UNZ4"/>
<dbReference type="AlphaFoldDB" id="A0A286UNZ4"/>
<evidence type="ECO:0000256" key="11">
    <source>
        <dbReference type="ARBA" id="ARBA00047768"/>
    </source>
</evidence>
<feature type="region of interest" description="Disordered" evidence="14">
    <location>
        <begin position="1"/>
        <end position="24"/>
    </location>
</feature>
<evidence type="ECO:0000256" key="13">
    <source>
        <dbReference type="RuleBase" id="RU363031"/>
    </source>
</evidence>
<evidence type="ECO:0000256" key="5">
    <source>
        <dbReference type="ARBA" id="ARBA00022695"/>
    </source>
</evidence>
<feature type="domain" description="DNA-directed RNA polymerase I subunit RPA2" evidence="20">
    <location>
        <begin position="589"/>
        <end position="646"/>
    </location>
</feature>
<gene>
    <name evidence="21" type="ORF">PNOK_0386100</name>
</gene>
<comment type="catalytic activity">
    <reaction evidence="11">
        <text>RNA(n) + a ribonucleoside 5'-triphosphate = RNA(n+1) + diphosphate</text>
        <dbReference type="Rhea" id="RHEA:21248"/>
        <dbReference type="Rhea" id="RHEA-COMP:14527"/>
        <dbReference type="Rhea" id="RHEA-COMP:17342"/>
        <dbReference type="ChEBI" id="CHEBI:33019"/>
        <dbReference type="ChEBI" id="CHEBI:61557"/>
        <dbReference type="ChEBI" id="CHEBI:140395"/>
        <dbReference type="EC" id="2.7.7.6"/>
    </reaction>
    <physiologicalReaction direction="left-to-right" evidence="11">
        <dbReference type="Rhea" id="RHEA:21249"/>
    </physiologicalReaction>
</comment>
<evidence type="ECO:0000313" key="21">
    <source>
        <dbReference type="EMBL" id="PAV21234.1"/>
    </source>
</evidence>
<accession>A0A286UNZ4</accession>
<dbReference type="Gene3D" id="3.90.1100.10">
    <property type="match status" value="2"/>
</dbReference>
<dbReference type="STRING" id="2282107.A0A286UNZ4"/>
<reference evidence="21 22" key="1">
    <citation type="journal article" date="2017" name="Mol. Ecol.">
        <title>Comparative and population genomic landscape of Phellinus noxius: A hypervariable fungus causing root rot in trees.</title>
        <authorList>
            <person name="Chung C.L."/>
            <person name="Lee T.J."/>
            <person name="Akiba M."/>
            <person name="Lee H.H."/>
            <person name="Kuo T.H."/>
            <person name="Liu D."/>
            <person name="Ke H.M."/>
            <person name="Yokoi T."/>
            <person name="Roa M.B."/>
            <person name="Lu M.J."/>
            <person name="Chang Y.Y."/>
            <person name="Ann P.J."/>
            <person name="Tsai J.N."/>
            <person name="Chen C.Y."/>
            <person name="Tzean S.S."/>
            <person name="Ota Y."/>
            <person name="Hattori T."/>
            <person name="Sahashi N."/>
            <person name="Liou R.F."/>
            <person name="Kikuchi T."/>
            <person name="Tsai I.J."/>
        </authorList>
    </citation>
    <scope>NUCLEOTIDE SEQUENCE [LARGE SCALE GENOMIC DNA]</scope>
    <source>
        <strain evidence="21 22">FFPRI411160</strain>
    </source>
</reference>
<dbReference type="GO" id="GO:0008270">
    <property type="term" value="F:zinc ion binding"/>
    <property type="evidence" value="ECO:0007669"/>
    <property type="project" value="UniProtKB-KW"/>
</dbReference>
<keyword evidence="4 13" id="KW-0808">Transferase</keyword>
<dbReference type="GO" id="GO:0032549">
    <property type="term" value="F:ribonucleoside binding"/>
    <property type="evidence" value="ECO:0007669"/>
    <property type="project" value="InterPro"/>
</dbReference>
<dbReference type="GO" id="GO:0006362">
    <property type="term" value="P:transcription elongation by RNA polymerase I"/>
    <property type="evidence" value="ECO:0007669"/>
    <property type="project" value="UniProtKB-ARBA"/>
</dbReference>
<evidence type="ECO:0000256" key="9">
    <source>
        <dbReference type="ARBA" id="ARBA00023163"/>
    </source>
</evidence>
<feature type="region of interest" description="Disordered" evidence="14">
    <location>
        <begin position="1132"/>
        <end position="1156"/>
    </location>
</feature>
<dbReference type="Gene3D" id="3.90.1800.10">
    <property type="entry name" value="RNA polymerase alpha subunit dimerisation domain"/>
    <property type="match status" value="1"/>
</dbReference>
<feature type="compositionally biased region" description="Basic and acidic residues" evidence="14">
    <location>
        <begin position="12"/>
        <end position="22"/>
    </location>
</feature>
<comment type="caution">
    <text evidence="21">The sequence shown here is derived from an EMBL/GenBank/DDBJ whole genome shotgun (WGS) entry which is preliminary data.</text>
</comment>
<feature type="region of interest" description="Disordered" evidence="14">
    <location>
        <begin position="1184"/>
        <end position="1210"/>
    </location>
</feature>
<evidence type="ECO:0000259" key="16">
    <source>
        <dbReference type="Pfam" id="PF04560"/>
    </source>
</evidence>
<keyword evidence="5 13" id="KW-0548">Nucleotidyltransferase</keyword>
<feature type="domain" description="RNA polymerase Rpb2" evidence="16">
    <location>
        <begin position="1069"/>
        <end position="1113"/>
    </location>
</feature>
<dbReference type="FunFam" id="3.90.1110.10:FF:000007">
    <property type="entry name" value="DNA-directed RNA polymerase subunit beta"/>
    <property type="match status" value="1"/>
</dbReference>
<dbReference type="OrthoDB" id="10248617at2759"/>
<dbReference type="Gene3D" id="2.40.270.10">
    <property type="entry name" value="DNA-directed RNA polymerase, subunit 2, domain 6"/>
    <property type="match status" value="1"/>
</dbReference>
<feature type="domain" description="RNA polymerase Rpb2" evidence="17">
    <location>
        <begin position="207"/>
        <end position="395"/>
    </location>
</feature>